<protein>
    <submittedName>
        <fullName evidence="1">KDa protein in nof-fb transposable element</fullName>
    </submittedName>
</protein>
<dbReference type="Proteomes" id="UP000036403">
    <property type="component" value="Unassembled WGS sequence"/>
</dbReference>
<evidence type="ECO:0000313" key="2">
    <source>
        <dbReference type="Proteomes" id="UP000036403"/>
    </source>
</evidence>
<comment type="caution">
    <text evidence="1">The sequence shown here is derived from an EMBL/GenBank/DDBJ whole genome shotgun (WGS) entry which is preliminary data.</text>
</comment>
<dbReference type="OrthoDB" id="7617263at2759"/>
<keyword evidence="2" id="KW-1185">Reference proteome</keyword>
<evidence type="ECO:0000313" key="1">
    <source>
        <dbReference type="EMBL" id="KMQ93104.1"/>
    </source>
</evidence>
<gene>
    <name evidence="1" type="ORF">RF55_6821</name>
</gene>
<dbReference type="PaxDb" id="67767-A0A0J7KSA1"/>
<accession>A0A0J7KSA1</accession>
<reference evidence="1 2" key="1">
    <citation type="submission" date="2015-04" db="EMBL/GenBank/DDBJ databases">
        <title>Lasius niger genome sequencing.</title>
        <authorList>
            <person name="Konorov E.A."/>
            <person name="Nikitin M.A."/>
            <person name="Kirill M.V."/>
            <person name="Chang P."/>
        </authorList>
    </citation>
    <scope>NUCLEOTIDE SEQUENCE [LARGE SCALE GENOMIC DNA]</scope>
    <source>
        <tissue evidence="1">Whole</tissue>
    </source>
</reference>
<dbReference type="AlphaFoldDB" id="A0A0J7KSA1"/>
<proteinExistence type="predicted"/>
<feature type="non-terminal residue" evidence="1">
    <location>
        <position position="451"/>
    </location>
</feature>
<name>A0A0J7KSA1_LASNI</name>
<organism evidence="1 2">
    <name type="scientific">Lasius niger</name>
    <name type="common">Black garden ant</name>
    <dbReference type="NCBI Taxonomy" id="67767"/>
    <lineage>
        <taxon>Eukaryota</taxon>
        <taxon>Metazoa</taxon>
        <taxon>Ecdysozoa</taxon>
        <taxon>Arthropoda</taxon>
        <taxon>Hexapoda</taxon>
        <taxon>Insecta</taxon>
        <taxon>Pterygota</taxon>
        <taxon>Neoptera</taxon>
        <taxon>Endopterygota</taxon>
        <taxon>Hymenoptera</taxon>
        <taxon>Apocrita</taxon>
        <taxon>Aculeata</taxon>
        <taxon>Formicoidea</taxon>
        <taxon>Formicidae</taxon>
        <taxon>Formicinae</taxon>
        <taxon>Lasius</taxon>
        <taxon>Lasius</taxon>
    </lineage>
</organism>
<dbReference type="EMBL" id="LBMM01003813">
    <property type="protein sequence ID" value="KMQ93104.1"/>
    <property type="molecule type" value="Genomic_DNA"/>
</dbReference>
<sequence length="451" mass="51600">MYDKEILLQILLNPSFRTIDLSGKILPPRDAVYIKISDEMKSQGSNITPKHVYTILNNNRGIFLSEVLRFYNIDDKKRQILQQSEPSNVSHIDNKSQTEQKISITYKIIVSAENWAEIKPESHVYGDKKYMTLKRRVWTHIISQKIYSQTDILCAITFKSGRVYKRLSAQCYVHIKGHCIECDATIDGKLFSKPVANRDCIFEFLVTDFDTKVIHKRKRPLAGYLRQKIAAYLVDANKPASVWRAEQAKLLMNFGDKIPPNIPHEHVLRKAKQQEIDKCLGFESTNPIINLRVAKYEEHVGSIYAIGMDPFYCMYWLKEQLEIYKLGHRSLDSYLTVDATVALSQEIGVNESNDPVHSEICLRHVNHIIKQGVLVNDVLENDDSVEKDTDYETISASDDGVACWKTWAQKLFITAEALAKQSVNGNVLNALYNPTAASKLKDLMAFIPLWT</sequence>